<keyword evidence="1 4" id="KW-0378">Hydrolase</keyword>
<dbReference type="InterPro" id="IPR001650">
    <property type="entry name" value="Helicase_C-like"/>
</dbReference>
<dbReference type="GO" id="GO:0070125">
    <property type="term" value="P:mitochondrial translational elongation"/>
    <property type="evidence" value="ECO:0007669"/>
    <property type="project" value="TreeGrafter"/>
</dbReference>
<dbReference type="InterPro" id="IPR050742">
    <property type="entry name" value="Helicase_Restrict-Modif_Enz"/>
</dbReference>
<dbReference type="PROSITE" id="PS51194">
    <property type="entry name" value="HELICASE_CTER"/>
    <property type="match status" value="1"/>
</dbReference>
<feature type="domain" description="Helicase ATP-binding" evidence="2">
    <location>
        <begin position="75"/>
        <end position="239"/>
    </location>
</feature>
<dbReference type="GO" id="GO:0036121">
    <property type="term" value="F:double-stranded DNA helicase activity"/>
    <property type="evidence" value="ECO:0007669"/>
    <property type="project" value="TreeGrafter"/>
</dbReference>
<evidence type="ECO:0000259" key="2">
    <source>
        <dbReference type="PROSITE" id="PS51192"/>
    </source>
</evidence>
<dbReference type="InterPro" id="IPR027417">
    <property type="entry name" value="P-loop_NTPase"/>
</dbReference>
<keyword evidence="1 4" id="KW-0547">Nucleotide-binding</keyword>
<keyword evidence="5" id="KW-1185">Reference proteome</keyword>
<evidence type="ECO:0000313" key="4">
    <source>
        <dbReference type="EMBL" id="KAJ1977939.1"/>
    </source>
</evidence>
<dbReference type="PROSITE" id="PS51192">
    <property type="entry name" value="HELICASE_ATP_BIND_1"/>
    <property type="match status" value="1"/>
</dbReference>
<dbReference type="CDD" id="cd18799">
    <property type="entry name" value="SF2_C_EcoAI-like"/>
    <property type="match status" value="1"/>
</dbReference>
<dbReference type="GO" id="GO:0032042">
    <property type="term" value="P:mitochondrial DNA metabolic process"/>
    <property type="evidence" value="ECO:0007669"/>
    <property type="project" value="TreeGrafter"/>
</dbReference>
<organism evidence="4 5">
    <name type="scientific">Dimargaris verticillata</name>
    <dbReference type="NCBI Taxonomy" id="2761393"/>
    <lineage>
        <taxon>Eukaryota</taxon>
        <taxon>Fungi</taxon>
        <taxon>Fungi incertae sedis</taxon>
        <taxon>Zoopagomycota</taxon>
        <taxon>Kickxellomycotina</taxon>
        <taxon>Dimargaritomycetes</taxon>
        <taxon>Dimargaritales</taxon>
        <taxon>Dimargaritaceae</taxon>
        <taxon>Dimargaris</taxon>
    </lineage>
</organism>
<evidence type="ECO:0000259" key="3">
    <source>
        <dbReference type="PROSITE" id="PS51194"/>
    </source>
</evidence>
<dbReference type="SMART" id="SM00490">
    <property type="entry name" value="HELICc"/>
    <property type="match status" value="1"/>
</dbReference>
<dbReference type="OrthoDB" id="16911at2759"/>
<gene>
    <name evidence="4" type="primary">irc3</name>
    <name evidence="4" type="ORF">H4R34_003393</name>
</gene>
<dbReference type="Proteomes" id="UP001151582">
    <property type="component" value="Unassembled WGS sequence"/>
</dbReference>
<dbReference type="SMART" id="SM00487">
    <property type="entry name" value="DEXDc"/>
    <property type="match status" value="1"/>
</dbReference>
<dbReference type="InterPro" id="IPR006935">
    <property type="entry name" value="Helicase/UvrB_N"/>
</dbReference>
<dbReference type="GO" id="GO:0016787">
    <property type="term" value="F:hydrolase activity"/>
    <property type="evidence" value="ECO:0007669"/>
    <property type="project" value="InterPro"/>
</dbReference>
<sequence>MRLISRSHPSWRGHTCATRLTRPGLALGWSGSLWLRQVATHTQAITVPVASTSPEPTATVTLRPYQQECIDVCLARLREGIRRQAVSLPVGSGKTVIFSHLIARIPPPHPKATQVLVLAHREELLHQACRQIARHAPHLTVDLEQGSNYAATNADVIVASVASLGRQNSSRLQRLDPTRFKAIIIDEAHHAVADTYLRVLDHFDATHAQTSVFVWGCSATLKRHDHLALNRAFDYISFHLDFTRMIEAKWLCRLKAVSVHTSSDISNVRKVAGDFAVKQLSHQVNTPERNDLVVRMWKKLNDQRQSTLVFAVDVAHIHSLAAAFQAHNIDARVLSGQTRREDRVDLLAQFARQEFPVLINCAILTEGTDIPTIDCIIMARPTRSAVLYQQMVGRGLRLAPGKTDCLIIDLVDVLRSRANVITTPSLTGVDPQVILPSDPKDPQRPLASTGADGDLVLSHQMAQDAKQARVNASPTKVKLRYYEDPFQVQGDCSGDPQLLQLSRYAWVKVSDTLYAVVIQQLYSIAVERTDSHQWRGYYRMRRLSRFPTAPTVIIDNQPTWVDALQGCDTWITKSFRSTSFDQRTAPWRQKPASEAQRQELERRKVDLSIVTKGKPETLTKGMACNLILRLSLGAGKAWKKKKPKPTKPSLKIMTPALPEVQVGFIAQSAVV</sequence>
<name>A0A9W8B2A6_9FUNG</name>
<feature type="domain" description="Helicase C-terminal" evidence="3">
    <location>
        <begin position="292"/>
        <end position="437"/>
    </location>
</feature>
<dbReference type="InterPro" id="IPR014001">
    <property type="entry name" value="Helicase_ATP-bd"/>
</dbReference>
<reference evidence="4" key="1">
    <citation type="submission" date="2022-07" db="EMBL/GenBank/DDBJ databases">
        <title>Phylogenomic reconstructions and comparative analyses of Kickxellomycotina fungi.</title>
        <authorList>
            <person name="Reynolds N.K."/>
            <person name="Stajich J.E."/>
            <person name="Barry K."/>
            <person name="Grigoriev I.V."/>
            <person name="Crous P."/>
            <person name="Smith M.E."/>
        </authorList>
    </citation>
    <scope>NUCLEOTIDE SEQUENCE</scope>
    <source>
        <strain evidence="4">RSA 567</strain>
    </source>
</reference>
<dbReference type="Pfam" id="PF00271">
    <property type="entry name" value="Helicase_C"/>
    <property type="match status" value="1"/>
</dbReference>
<accession>A0A9W8B2A6</accession>
<dbReference type="Pfam" id="PF04851">
    <property type="entry name" value="ResIII"/>
    <property type="match status" value="1"/>
</dbReference>
<dbReference type="GO" id="GO:0005524">
    <property type="term" value="F:ATP binding"/>
    <property type="evidence" value="ECO:0007669"/>
    <property type="project" value="InterPro"/>
</dbReference>
<evidence type="ECO:0000256" key="1">
    <source>
        <dbReference type="ARBA" id="ARBA00022806"/>
    </source>
</evidence>
<dbReference type="PANTHER" id="PTHR47396">
    <property type="entry name" value="TYPE I RESTRICTION ENZYME ECOKI R PROTEIN"/>
    <property type="match status" value="1"/>
</dbReference>
<dbReference type="Gene3D" id="3.40.50.300">
    <property type="entry name" value="P-loop containing nucleotide triphosphate hydrolases"/>
    <property type="match status" value="2"/>
</dbReference>
<comment type="caution">
    <text evidence="4">The sequence shown here is derived from an EMBL/GenBank/DDBJ whole genome shotgun (WGS) entry which is preliminary data.</text>
</comment>
<dbReference type="GO" id="GO:0061749">
    <property type="term" value="F:forked DNA-dependent helicase activity"/>
    <property type="evidence" value="ECO:0007669"/>
    <property type="project" value="TreeGrafter"/>
</dbReference>
<dbReference type="PANTHER" id="PTHR47396:SF1">
    <property type="entry name" value="ATP-DEPENDENT HELICASE IRC3-RELATED"/>
    <property type="match status" value="1"/>
</dbReference>
<protein>
    <submittedName>
        <fullName evidence="4">DEAD DEAH box helicase</fullName>
    </submittedName>
</protein>
<dbReference type="SUPFAM" id="SSF52540">
    <property type="entry name" value="P-loop containing nucleoside triphosphate hydrolases"/>
    <property type="match status" value="1"/>
</dbReference>
<keyword evidence="1 4" id="KW-0067">ATP-binding</keyword>
<dbReference type="EMBL" id="JANBQB010000310">
    <property type="protein sequence ID" value="KAJ1977939.1"/>
    <property type="molecule type" value="Genomic_DNA"/>
</dbReference>
<dbReference type="GO" id="GO:0000403">
    <property type="term" value="F:Y-form DNA binding"/>
    <property type="evidence" value="ECO:0007669"/>
    <property type="project" value="TreeGrafter"/>
</dbReference>
<proteinExistence type="predicted"/>
<dbReference type="AlphaFoldDB" id="A0A9W8B2A6"/>
<evidence type="ECO:0000313" key="5">
    <source>
        <dbReference type="Proteomes" id="UP001151582"/>
    </source>
</evidence>
<dbReference type="GO" id="GO:0005759">
    <property type="term" value="C:mitochondrial matrix"/>
    <property type="evidence" value="ECO:0007669"/>
    <property type="project" value="TreeGrafter"/>
</dbReference>
<keyword evidence="1 4" id="KW-0347">Helicase</keyword>